<reference evidence="3" key="1">
    <citation type="journal article" date="2017" name="Nat. Commun.">
        <title>The asparagus genome sheds light on the origin and evolution of a young Y chromosome.</title>
        <authorList>
            <person name="Harkess A."/>
            <person name="Zhou J."/>
            <person name="Xu C."/>
            <person name="Bowers J.E."/>
            <person name="Van der Hulst R."/>
            <person name="Ayyampalayam S."/>
            <person name="Mercati F."/>
            <person name="Riccardi P."/>
            <person name="McKain M.R."/>
            <person name="Kakrana A."/>
            <person name="Tang H."/>
            <person name="Ray J."/>
            <person name="Groenendijk J."/>
            <person name="Arikit S."/>
            <person name="Mathioni S.M."/>
            <person name="Nakano M."/>
            <person name="Shan H."/>
            <person name="Telgmann-Rauber A."/>
            <person name="Kanno A."/>
            <person name="Yue Z."/>
            <person name="Chen H."/>
            <person name="Li W."/>
            <person name="Chen Y."/>
            <person name="Xu X."/>
            <person name="Zhang Y."/>
            <person name="Luo S."/>
            <person name="Chen H."/>
            <person name="Gao J."/>
            <person name="Mao Z."/>
            <person name="Pires J.C."/>
            <person name="Luo M."/>
            <person name="Kudrna D."/>
            <person name="Wing R.A."/>
            <person name="Meyers B.C."/>
            <person name="Yi K."/>
            <person name="Kong H."/>
            <person name="Lavrijsen P."/>
            <person name="Sunseri F."/>
            <person name="Falavigna A."/>
            <person name="Ye Y."/>
            <person name="Leebens-Mack J.H."/>
            <person name="Chen G."/>
        </authorList>
    </citation>
    <scope>NUCLEOTIDE SEQUENCE [LARGE SCALE GENOMIC DNA]</scope>
    <source>
        <strain evidence="3">cv. DH0086</strain>
    </source>
</reference>
<sequence>MQNNAIEQYAVHTVYTIRSTYEDGPSCRTRSRSREESNSSDKDTSGDQNEEIEMNAENKNKNNDTTTVENSEEEEPNFIRKDKDDVIEGLQKQLVENKGEVDVLNMRMNGFTLVMYQITNQLGSRKGNS</sequence>
<evidence type="ECO:0000313" key="3">
    <source>
        <dbReference type="Proteomes" id="UP000243459"/>
    </source>
</evidence>
<protein>
    <submittedName>
        <fullName evidence="2">Uncharacterized protein</fullName>
    </submittedName>
</protein>
<feature type="region of interest" description="Disordered" evidence="1">
    <location>
        <begin position="19"/>
        <end position="83"/>
    </location>
</feature>
<dbReference type="EMBL" id="CM007382">
    <property type="protein sequence ID" value="ONK78063.1"/>
    <property type="molecule type" value="Genomic_DNA"/>
</dbReference>
<evidence type="ECO:0000256" key="1">
    <source>
        <dbReference type="SAM" id="MobiDB-lite"/>
    </source>
</evidence>
<dbReference type="AlphaFoldDB" id="A0A5P1FK16"/>
<name>A0A5P1FK16_ASPOF</name>
<gene>
    <name evidence="2" type="ORF">A4U43_C02F13880</name>
</gene>
<accession>A0A5P1FK16</accession>
<dbReference type="Proteomes" id="UP000243459">
    <property type="component" value="Chromosome 2"/>
</dbReference>
<keyword evidence="3" id="KW-1185">Reference proteome</keyword>
<feature type="compositionally biased region" description="Basic and acidic residues" evidence="1">
    <location>
        <begin position="32"/>
        <end position="45"/>
    </location>
</feature>
<dbReference type="Gramene" id="ONK78063">
    <property type="protein sequence ID" value="ONK78063"/>
    <property type="gene ID" value="A4U43_C02F13880"/>
</dbReference>
<organism evidence="2 3">
    <name type="scientific">Asparagus officinalis</name>
    <name type="common">Garden asparagus</name>
    <dbReference type="NCBI Taxonomy" id="4686"/>
    <lineage>
        <taxon>Eukaryota</taxon>
        <taxon>Viridiplantae</taxon>
        <taxon>Streptophyta</taxon>
        <taxon>Embryophyta</taxon>
        <taxon>Tracheophyta</taxon>
        <taxon>Spermatophyta</taxon>
        <taxon>Magnoliopsida</taxon>
        <taxon>Liliopsida</taxon>
        <taxon>Asparagales</taxon>
        <taxon>Asparagaceae</taxon>
        <taxon>Asparagoideae</taxon>
        <taxon>Asparagus</taxon>
    </lineage>
</organism>
<proteinExistence type="predicted"/>
<evidence type="ECO:0000313" key="2">
    <source>
        <dbReference type="EMBL" id="ONK78063.1"/>
    </source>
</evidence>